<dbReference type="Proteomes" id="UP000000724">
    <property type="component" value="Contig Pc00c30"/>
</dbReference>
<dbReference type="VEuPathDB" id="FungiDB:PCH_Pc30g00010"/>
<organism evidence="1 2">
    <name type="scientific">Penicillium rubens (strain ATCC 28089 / DSM 1075 / NRRL 1951 / Wisconsin 54-1255)</name>
    <name type="common">Penicillium chrysogenum</name>
    <dbReference type="NCBI Taxonomy" id="500485"/>
    <lineage>
        <taxon>Eukaryota</taxon>
        <taxon>Fungi</taxon>
        <taxon>Dikarya</taxon>
        <taxon>Ascomycota</taxon>
        <taxon>Pezizomycotina</taxon>
        <taxon>Eurotiomycetes</taxon>
        <taxon>Eurotiomycetidae</taxon>
        <taxon>Eurotiales</taxon>
        <taxon>Aspergillaceae</taxon>
        <taxon>Penicillium</taxon>
        <taxon>Penicillium chrysogenum species complex</taxon>
    </lineage>
</organism>
<proteinExistence type="predicted"/>
<gene>
    <name evidence="1" type="ORF">Pc30g00010</name>
    <name evidence="1" type="ORF">PCH_Pc30g00010</name>
</gene>
<accession>B6HX93</accession>
<reference evidence="1 2" key="1">
    <citation type="journal article" date="2008" name="Nat. Biotechnol.">
        <title>Genome sequencing and analysis of the filamentous fungus Penicillium chrysogenum.</title>
        <authorList>
            <person name="van den Berg M.A."/>
            <person name="Albang R."/>
            <person name="Albermann K."/>
            <person name="Badger J.H."/>
            <person name="Daran J.-M."/>
            <person name="Driessen A.J.M."/>
            <person name="Garcia-Estrada C."/>
            <person name="Fedorova N.D."/>
            <person name="Harris D.M."/>
            <person name="Heijne W.H.M."/>
            <person name="Joardar V.S."/>
            <person name="Kiel J.A.K.W."/>
            <person name="Kovalchuk A."/>
            <person name="Martin J.F."/>
            <person name="Nierman W.C."/>
            <person name="Nijland J.G."/>
            <person name="Pronk J.T."/>
            <person name="Roubos J.A."/>
            <person name="van der Klei I.J."/>
            <person name="van Peij N.N.M.E."/>
            <person name="Veenhuis M."/>
            <person name="von Doehren H."/>
            <person name="Wagner C."/>
            <person name="Wortman J.R."/>
            <person name="Bovenberg R.A.L."/>
        </authorList>
    </citation>
    <scope>NUCLEOTIDE SEQUENCE [LARGE SCALE GENOMIC DNA]</scope>
    <source>
        <strain evidence="2">ATCC 28089 / DSM 1075 / NRRL 1951 / Wisconsin 54-1255</strain>
    </source>
</reference>
<keyword evidence="2" id="KW-1185">Reference proteome</keyword>
<evidence type="ECO:0000313" key="1">
    <source>
        <dbReference type="EMBL" id="CAP74122.1"/>
    </source>
</evidence>
<dbReference type="HOGENOM" id="CLU_2164438_0_0_1"/>
<evidence type="ECO:0000313" key="2">
    <source>
        <dbReference type="Proteomes" id="UP000000724"/>
    </source>
</evidence>
<sequence>PSKPPNLPLNLPLNLPPNLPLNLPPNLPLNLPLNIPFIICRISKPIILICETPHAYNFTRSMYLCTGSTDQGLRGGRRRYKRKQLHPFHESFIDIYINLCNRFYNPFDNQF</sequence>
<dbReference type="EMBL" id="AM920445">
    <property type="protein sequence ID" value="CAP74122.1"/>
    <property type="molecule type" value="Genomic_DNA"/>
</dbReference>
<name>B6HX93_PENRW</name>
<protein>
    <submittedName>
        <fullName evidence="1">Uncharacterized protein</fullName>
    </submittedName>
</protein>
<dbReference type="AlphaFoldDB" id="B6HX93"/>